<keyword evidence="2 4" id="KW-0378">Hydrolase</keyword>
<dbReference type="InterPro" id="IPR016714">
    <property type="entry name" value="MANB/E"/>
</dbReference>
<evidence type="ECO:0000256" key="1">
    <source>
        <dbReference type="ARBA" id="ARBA00007754"/>
    </source>
</evidence>
<feature type="signal peptide" evidence="4">
    <location>
        <begin position="1"/>
        <end position="25"/>
    </location>
</feature>
<dbReference type="GO" id="GO:0006080">
    <property type="term" value="P:substituted mannan metabolic process"/>
    <property type="evidence" value="ECO:0007669"/>
    <property type="project" value="UniProtKB-UniRule"/>
</dbReference>
<comment type="subcellular location">
    <subcellularLocation>
        <location evidence="4">Secreted</location>
    </subcellularLocation>
</comment>
<feature type="binding site" evidence="6">
    <location>
        <position position="201"/>
    </location>
    <ligand>
        <name>substrate</name>
    </ligand>
</feature>
<dbReference type="Proteomes" id="UP001066278">
    <property type="component" value="Unassembled WGS sequence"/>
</dbReference>
<comment type="similarity">
    <text evidence="1 4 8">Belongs to the glycosyl hydrolase 26 family.</text>
</comment>
<keyword evidence="4" id="KW-0732">Signal</keyword>
<dbReference type="EMBL" id="JALAXJ010000003">
    <property type="protein sequence ID" value="MCY9228219.1"/>
    <property type="molecule type" value="Genomic_DNA"/>
</dbReference>
<evidence type="ECO:0000256" key="2">
    <source>
        <dbReference type="ARBA" id="ARBA00022801"/>
    </source>
</evidence>
<sequence>MFKKTSVFILLSLLIISAFSQTASAHTVNPVNPNAQATTKELMNWLAHLPNRSENRILSGAFGGFTNASFSMKEANRIKNATGQSPAIYGCDYSSGWLEKPYISDITETIDYSCNSDLISYWKSGGIPQISLHLANPASSIFGKNASHISNSEYEKILDSSTTEGKRLEAVLSKVADGLDQLKNEGVPVLFRPLHEMNGEWFWWGLTEYNKKDSQRFSLYKQLYQKIYHYMTDTRGLDNLMWVYSPDANRDFKADFYPGSSYVDIVGLDAYFSDNFTIQGYDELTALNKPFAFTEIGTQKQDGNLDYSAFLNTVKQKYPKTVYFLTWDEVHSPSVNKGGSSFYNDSWTLNKGEMWEGSSLTPIVE</sequence>
<feature type="binding site" evidence="6">
    <location>
        <position position="271"/>
    </location>
    <ligand>
        <name>substrate</name>
    </ligand>
</feature>
<dbReference type="InterPro" id="IPR017853">
    <property type="entry name" value="GH"/>
</dbReference>
<name>A0A9Q4HXA0_9BACI</name>
<dbReference type="PANTHER" id="PTHR40079">
    <property type="entry name" value="MANNAN ENDO-1,4-BETA-MANNOSIDASE E-RELATED"/>
    <property type="match status" value="1"/>
</dbReference>
<dbReference type="GO" id="GO:0005576">
    <property type="term" value="C:extracellular region"/>
    <property type="evidence" value="ECO:0007669"/>
    <property type="project" value="UniProtKB-SubCell"/>
</dbReference>
<feature type="binding site" evidence="6">
    <location>
        <position position="133"/>
    </location>
    <ligand>
        <name>substrate</name>
    </ligand>
</feature>
<feature type="chain" id="PRO_5040557277" description="Mannan endo-1,4-beta-mannosidase" evidence="4">
    <location>
        <begin position="26"/>
        <end position="365"/>
    </location>
</feature>
<dbReference type="InterPro" id="IPR000805">
    <property type="entry name" value="Glyco_hydro_26"/>
</dbReference>
<dbReference type="AlphaFoldDB" id="A0A9Q4HXA0"/>
<dbReference type="PANTHER" id="PTHR40079:SF4">
    <property type="entry name" value="GH26 DOMAIN-CONTAINING PROTEIN-RELATED"/>
    <property type="match status" value="1"/>
</dbReference>
<dbReference type="Gene3D" id="3.20.20.80">
    <property type="entry name" value="Glycosidases"/>
    <property type="match status" value="1"/>
</dbReference>
<dbReference type="RefSeq" id="WP_268286341.1">
    <property type="nucleotide sequence ID" value="NZ_JALAJJ010000026.1"/>
</dbReference>
<dbReference type="SUPFAM" id="SSF51445">
    <property type="entry name" value="(Trans)glycosidases"/>
    <property type="match status" value="1"/>
</dbReference>
<keyword evidence="4" id="KW-0119">Carbohydrate metabolism</keyword>
<accession>A0A9Q4HXA0</accession>
<comment type="catalytic activity">
    <reaction evidence="4">
        <text>Random hydrolysis of (1-&gt;4)-beta-D-mannosidic linkages in mannans, galactomannans and glucomannans.</text>
        <dbReference type="EC" id="3.2.1.78"/>
    </reaction>
</comment>
<evidence type="ECO:0000256" key="7">
    <source>
        <dbReference type="PIRSR" id="PIRSR018168-3"/>
    </source>
</evidence>
<feature type="site" description="Plays an important role in maintaining the position of the catalytic nucleophile" evidence="7">
    <location>
        <position position="195"/>
    </location>
</feature>
<evidence type="ECO:0000259" key="9">
    <source>
        <dbReference type="PROSITE" id="PS51764"/>
    </source>
</evidence>
<keyword evidence="4" id="KW-0964">Secreted</keyword>
<evidence type="ECO:0000256" key="3">
    <source>
        <dbReference type="ARBA" id="ARBA00023295"/>
    </source>
</evidence>
<evidence type="ECO:0000313" key="10">
    <source>
        <dbReference type="EMBL" id="MCY9228219.1"/>
    </source>
</evidence>
<dbReference type="Pfam" id="PF02156">
    <property type="entry name" value="Glyco_hydro_26"/>
    <property type="match status" value="1"/>
</dbReference>
<feature type="active site" description="Proton donor" evidence="5 8">
    <location>
        <position position="196"/>
    </location>
</feature>
<dbReference type="GO" id="GO:0016985">
    <property type="term" value="F:mannan endo-1,4-beta-mannosidase activity"/>
    <property type="evidence" value="ECO:0007669"/>
    <property type="project" value="UniProtKB-UniRule"/>
</dbReference>
<evidence type="ECO:0000256" key="4">
    <source>
        <dbReference type="PIRNR" id="PIRNR018168"/>
    </source>
</evidence>
<comment type="caution">
    <text evidence="10">The sequence shown here is derived from an EMBL/GenBank/DDBJ whole genome shotgun (WGS) entry which is preliminary data.</text>
</comment>
<evidence type="ECO:0000256" key="5">
    <source>
        <dbReference type="PIRSR" id="PIRSR018168-1"/>
    </source>
</evidence>
<evidence type="ECO:0000313" key="11">
    <source>
        <dbReference type="Proteomes" id="UP001066278"/>
    </source>
</evidence>
<dbReference type="EC" id="3.2.1.78" evidence="4"/>
<dbReference type="InterPro" id="IPR022790">
    <property type="entry name" value="GH26_dom"/>
</dbReference>
<proteinExistence type="inferred from homology"/>
<dbReference type="PIRSF" id="PIRSF018168">
    <property type="entry name" value="Mannan-1_4-beta-mannosidase"/>
    <property type="match status" value="1"/>
</dbReference>
<feature type="active site" description="Nucleophile" evidence="5 8">
    <location>
        <position position="295"/>
    </location>
</feature>
<reference evidence="10" key="1">
    <citation type="submission" date="2022-02" db="EMBL/GenBank/DDBJ databases">
        <title>Crop Bioprotection Bacillus Genome Sequencing.</title>
        <authorList>
            <person name="Dunlap C."/>
        </authorList>
    </citation>
    <scope>NUCLEOTIDE SEQUENCE</scope>
    <source>
        <strain evidence="10">T20C13</strain>
    </source>
</reference>
<feature type="domain" description="GH26" evidence="9">
    <location>
        <begin position="37"/>
        <end position="352"/>
    </location>
</feature>
<gene>
    <name evidence="10" type="ORF">MOE99_02260</name>
</gene>
<dbReference type="PRINTS" id="PR00739">
    <property type="entry name" value="GLHYDRLASE26"/>
</dbReference>
<organism evidence="10 11">
    <name type="scientific">Bacillus inaquosorum</name>
    <dbReference type="NCBI Taxonomy" id="483913"/>
    <lineage>
        <taxon>Bacteria</taxon>
        <taxon>Bacillati</taxon>
        <taxon>Bacillota</taxon>
        <taxon>Bacilli</taxon>
        <taxon>Bacillales</taxon>
        <taxon>Bacillaceae</taxon>
        <taxon>Bacillus</taxon>
    </lineage>
</organism>
<evidence type="ECO:0000256" key="8">
    <source>
        <dbReference type="PROSITE-ProRule" id="PRU01100"/>
    </source>
</evidence>
<dbReference type="PROSITE" id="PS51764">
    <property type="entry name" value="GH26"/>
    <property type="match status" value="1"/>
</dbReference>
<evidence type="ECO:0000256" key="6">
    <source>
        <dbReference type="PIRSR" id="PIRSR018168-2"/>
    </source>
</evidence>
<keyword evidence="3 4" id="KW-0326">Glycosidase</keyword>
<protein>
    <recommendedName>
        <fullName evidence="4">Mannan endo-1,4-beta-mannosidase</fullName>
        <ecNumber evidence="4">3.2.1.78</ecNumber>
    </recommendedName>
</protein>